<dbReference type="GO" id="GO:0005634">
    <property type="term" value="C:nucleus"/>
    <property type="evidence" value="ECO:0007669"/>
    <property type="project" value="TreeGrafter"/>
</dbReference>
<dbReference type="InterPro" id="IPR002791">
    <property type="entry name" value="ARMT1-like_metal-bd"/>
</dbReference>
<gene>
    <name evidence="10" type="ORF">HK100_002454</name>
</gene>
<comment type="cofactor">
    <cofactor evidence="7">
        <name>Mn(2+)</name>
        <dbReference type="ChEBI" id="CHEBI:29035"/>
    </cofactor>
    <cofactor evidence="7">
        <name>Ni(2+)</name>
        <dbReference type="ChEBI" id="CHEBI:49786"/>
    </cofactor>
</comment>
<keyword evidence="5 7" id="KW-0464">Manganese</keyword>
<feature type="region of interest" description="Disordered" evidence="8">
    <location>
        <begin position="1"/>
        <end position="24"/>
    </location>
</feature>
<evidence type="ECO:0000256" key="3">
    <source>
        <dbReference type="ARBA" id="ARBA00022723"/>
    </source>
</evidence>
<comment type="caution">
    <text evidence="10">The sequence shown here is derived from an EMBL/GenBank/DDBJ whole genome shotgun (WGS) entry which is preliminary data.</text>
</comment>
<dbReference type="AlphaFoldDB" id="A0AAD5SX28"/>
<dbReference type="InterPro" id="IPR039763">
    <property type="entry name" value="ARMT1"/>
</dbReference>
<keyword evidence="4 7" id="KW-0378">Hydrolase</keyword>
<reference evidence="10" key="1">
    <citation type="submission" date="2020-05" db="EMBL/GenBank/DDBJ databases">
        <title>Phylogenomic resolution of chytrid fungi.</title>
        <authorList>
            <person name="Stajich J.E."/>
            <person name="Amses K."/>
            <person name="Simmons R."/>
            <person name="Seto K."/>
            <person name="Myers J."/>
            <person name="Bonds A."/>
            <person name="Quandt C.A."/>
            <person name="Barry K."/>
            <person name="Liu P."/>
            <person name="Grigoriev I."/>
            <person name="Longcore J.E."/>
            <person name="James T.Y."/>
        </authorList>
    </citation>
    <scope>NUCLEOTIDE SEQUENCE</scope>
    <source>
        <strain evidence="10">JEL0513</strain>
    </source>
</reference>
<evidence type="ECO:0000256" key="1">
    <source>
        <dbReference type="ARBA" id="ARBA00001326"/>
    </source>
</evidence>
<dbReference type="PANTHER" id="PTHR12260">
    <property type="entry name" value="DAMAGE-CONTROL PHOSPHATASE ARMT1"/>
    <property type="match status" value="1"/>
</dbReference>
<dbReference type="Pfam" id="PF01937">
    <property type="entry name" value="ARMT1-like_dom"/>
    <property type="match status" value="1"/>
</dbReference>
<feature type="domain" description="Damage-control phosphatase ARMT1-like metal-binding" evidence="9">
    <location>
        <begin position="36"/>
        <end position="466"/>
    </location>
</feature>
<evidence type="ECO:0000256" key="7">
    <source>
        <dbReference type="RuleBase" id="RU367030"/>
    </source>
</evidence>
<dbReference type="GO" id="GO:0006974">
    <property type="term" value="P:DNA damage response"/>
    <property type="evidence" value="ECO:0007669"/>
    <property type="project" value="TreeGrafter"/>
</dbReference>
<evidence type="ECO:0000256" key="8">
    <source>
        <dbReference type="SAM" id="MobiDB-lite"/>
    </source>
</evidence>
<proteinExistence type="inferred from homology"/>
<dbReference type="InterPro" id="IPR036075">
    <property type="entry name" value="ARMT-1-like_metal-bd_sf"/>
</dbReference>
<comment type="function">
    <text evidence="7">Metal-dependent phosphatase that shows phosphatase activity against several substrates, including fructose-1-phosphate and fructose-6-phosphate. Its preference for fructose-1-phosphate, a strong glycating agent that causes DNA damage rather than a canonical yeast metabolite, suggests a damage-control function in hexose phosphate metabolism.</text>
</comment>
<dbReference type="EMBL" id="JADGJH010001574">
    <property type="protein sequence ID" value="KAJ3112093.1"/>
    <property type="molecule type" value="Genomic_DNA"/>
</dbReference>
<evidence type="ECO:0000256" key="4">
    <source>
        <dbReference type="ARBA" id="ARBA00022801"/>
    </source>
</evidence>
<comment type="catalytic activity">
    <reaction evidence="1 7">
        <text>beta-D-fructose 1-phosphate + H2O = D-fructose + phosphate</text>
        <dbReference type="Rhea" id="RHEA:35603"/>
        <dbReference type="ChEBI" id="CHEBI:15377"/>
        <dbReference type="ChEBI" id="CHEBI:37721"/>
        <dbReference type="ChEBI" id="CHEBI:43474"/>
        <dbReference type="ChEBI" id="CHEBI:138881"/>
    </reaction>
</comment>
<dbReference type="EC" id="3.1.3.-" evidence="7"/>
<evidence type="ECO:0000256" key="2">
    <source>
        <dbReference type="ARBA" id="ARBA00009519"/>
    </source>
</evidence>
<evidence type="ECO:0000313" key="10">
    <source>
        <dbReference type="EMBL" id="KAJ3112093.1"/>
    </source>
</evidence>
<organism evidence="10 11">
    <name type="scientific">Physocladia obscura</name>
    <dbReference type="NCBI Taxonomy" id="109957"/>
    <lineage>
        <taxon>Eukaryota</taxon>
        <taxon>Fungi</taxon>
        <taxon>Fungi incertae sedis</taxon>
        <taxon>Chytridiomycota</taxon>
        <taxon>Chytridiomycota incertae sedis</taxon>
        <taxon>Chytridiomycetes</taxon>
        <taxon>Chytridiales</taxon>
        <taxon>Chytriomycetaceae</taxon>
        <taxon>Physocladia</taxon>
    </lineage>
</organism>
<keyword evidence="11" id="KW-1185">Reference proteome</keyword>
<protein>
    <recommendedName>
        <fullName evidence="7">Sugar phosphate phosphatase</fullName>
        <ecNumber evidence="7">3.1.3.-</ecNumber>
    </recommendedName>
</protein>
<evidence type="ECO:0000256" key="6">
    <source>
        <dbReference type="ARBA" id="ARBA00048809"/>
    </source>
</evidence>
<comment type="domain">
    <text evidence="7">Subfamily III proteins have a conserved RTxK motif about 40-50 residues from the C-terminus; the threonine may be replaced by serine or cysteine.</text>
</comment>
<accession>A0AAD5SX28</accession>
<dbReference type="Gene3D" id="1.20.930.60">
    <property type="match status" value="1"/>
</dbReference>
<sequence length="492" mass="54538">MREQKQQAGVPIGPNNPPHGFAFHKGLDEGGFARPTVVTRWPVIVTDVVNAVLAASSASANMNADSIYSGANSAGVIARLSKLKYEIARDKPFSRMADDVNVNVNAENTAGNTDADARNEIARFANFWDAAVATHFPSASFFSASWLFAECLLYARIHAAINASPQWFGFDPFLIGKRQAFIDVATNVASLAESHLHLVDAINLAPLSQSSFAINLRHYFLLALWGNATDLSMFAGLSDEEVTNMRNAAQGETSIISNHLSEILEYFDQPLFRSKARIDFVLDNSGFELYSDLLLADYLHSTGRVRKTVFHCKTIPWFVSDTMPADFNWLIDDALANPSIFFASSHLQKPPTLSETQVSALQTLAARFRQHISSGAWVITSDPIWCTFYAHHHLHTEVPHLFNEWKNESGCVIFKGDLNYRKLVYDARFPATWPFRDAIGSVAELPAVVSLRTNKSDPIVGLAQGVEDGLLDQGYTDWRWSGKFAVVEFSKN</sequence>
<comment type="catalytic activity">
    <reaction evidence="6 7">
        <text>beta-D-fructose 6-phosphate = dihydroxyacetone + D-glyceraldehyde 3-phosphate</text>
        <dbReference type="Rhea" id="RHEA:28002"/>
        <dbReference type="ChEBI" id="CHEBI:16016"/>
        <dbReference type="ChEBI" id="CHEBI:57634"/>
        <dbReference type="ChEBI" id="CHEBI:59776"/>
    </reaction>
</comment>
<dbReference type="Gene3D" id="3.40.50.10880">
    <property type="entry name" value="Uncharacterised protein PF01937, DUF89, domain 3"/>
    <property type="match status" value="1"/>
</dbReference>
<dbReference type="Proteomes" id="UP001211907">
    <property type="component" value="Unassembled WGS sequence"/>
</dbReference>
<evidence type="ECO:0000259" key="9">
    <source>
        <dbReference type="Pfam" id="PF01937"/>
    </source>
</evidence>
<dbReference type="GO" id="GO:0016791">
    <property type="term" value="F:phosphatase activity"/>
    <property type="evidence" value="ECO:0007669"/>
    <property type="project" value="TreeGrafter"/>
</dbReference>
<dbReference type="GO" id="GO:0046872">
    <property type="term" value="F:metal ion binding"/>
    <property type="evidence" value="ECO:0007669"/>
    <property type="project" value="UniProtKB-UniRule"/>
</dbReference>
<evidence type="ECO:0000313" key="11">
    <source>
        <dbReference type="Proteomes" id="UP001211907"/>
    </source>
</evidence>
<keyword evidence="3 7" id="KW-0479">Metal-binding</keyword>
<evidence type="ECO:0000256" key="5">
    <source>
        <dbReference type="ARBA" id="ARBA00023211"/>
    </source>
</evidence>
<dbReference type="PANTHER" id="PTHR12260:SF6">
    <property type="entry name" value="DAMAGE-CONTROL PHOSPHATASE ARMT1"/>
    <property type="match status" value="1"/>
</dbReference>
<comment type="similarity">
    <text evidence="2 7">Belongs to the damage-control phosphatase family. Sugar phosphate phosphatase III subfamily.</text>
</comment>
<dbReference type="SUPFAM" id="SSF111321">
    <property type="entry name" value="AF1104-like"/>
    <property type="match status" value="1"/>
</dbReference>
<name>A0AAD5SX28_9FUNG</name>